<keyword evidence="4" id="KW-0547">Nucleotide-binding</keyword>
<evidence type="ECO:0000259" key="8">
    <source>
        <dbReference type="Pfam" id="PF01171"/>
    </source>
</evidence>
<keyword evidence="10" id="KW-1185">Reference proteome</keyword>
<dbReference type="SUPFAM" id="SSF52402">
    <property type="entry name" value="Adenine nucleotide alpha hydrolases-like"/>
    <property type="match status" value="1"/>
</dbReference>
<evidence type="ECO:0000256" key="2">
    <source>
        <dbReference type="ARBA" id="ARBA00022598"/>
    </source>
</evidence>
<feature type="domain" description="tRNA(Ile)-lysidine/2-thiocytidine synthase N-terminal" evidence="8">
    <location>
        <begin position="300"/>
        <end position="346"/>
    </location>
</feature>
<dbReference type="InterPro" id="IPR012795">
    <property type="entry name" value="tRNA_Ile_lys_synt_N"/>
</dbReference>
<dbReference type="STRING" id="177199.A0A420Y7S9"/>
<comment type="caution">
    <text evidence="9">The sequence shown here is derived from an EMBL/GenBank/DDBJ whole genome shotgun (WGS) entry which is preliminary data.</text>
</comment>
<dbReference type="HAMAP" id="MF_01161">
    <property type="entry name" value="tRNA_Ile_lys_synt"/>
    <property type="match status" value="1"/>
</dbReference>
<dbReference type="PANTHER" id="PTHR43033:SF1">
    <property type="entry name" value="TRNA(ILE)-LYSIDINE SYNTHASE-RELATED"/>
    <property type="match status" value="1"/>
</dbReference>
<dbReference type="CDD" id="cd01992">
    <property type="entry name" value="TilS_N"/>
    <property type="match status" value="1"/>
</dbReference>
<dbReference type="PANTHER" id="PTHR43033">
    <property type="entry name" value="TRNA(ILE)-LYSIDINE SYNTHASE-RELATED"/>
    <property type="match status" value="1"/>
</dbReference>
<dbReference type="OrthoDB" id="10262962at2759"/>
<dbReference type="Gene3D" id="3.40.50.620">
    <property type="entry name" value="HUPs"/>
    <property type="match status" value="1"/>
</dbReference>
<sequence length="758" mass="87451">MTATGHRLYDGMSKIIPVLHGAAKAVTPAEFRDALYAVCPPRFPWMRAQKPRSVGLAVSGGVDSMALAYLCSNVHRADPWVRVADHEVDVFRCMIIDHQMRQGSRQEASKVAWVLRNKLHLHAQVYTLHWDGIVPSGGDPNSLPNVESVARRLRYRTLGLQAYHAAMASILLAHHEDDQAETVFMRLLNGHGVRGLRGMRGATDIPECNDMHGVYQSAVMDELDKKNPFYRWRVTRRERHRLKRSLQFDLDLEELRREQREGYDFGSGSHPFLMTDEATNQVQKQPKRVLPLEPMEIEDGGIYLYRPLLNFSKERLIATCVEHKIPWFEDATNQDPTLTMRNAVRHLFSGYELPKAIQKPAILQLAKRCQQRVAAEEAEADRLMSRMVMDHNAFEPDVGSLVVQLPDLKLPTAPFRSAFSALRQERRKDHYRHIASILIQRLISVVTPEQTLTPISDLARVASRLFPALAEPGQQPWTPKAFTICGVIFTPLPGKPLRWLLARAPYDTKLPIPQLKIHKAKPSRHYATRPSRWRFTRWTPFTLYDNRWWVSLRVRMPFEQMIAPLEAKHLKDFKASLDDIGREELADNLKAYAPGKVRYTLPAIYVRGDIMALLRLGSKESNIKNQDLDAAQGIRELEEFAKKSKAAITTRSTSAGRTLPRPNVRMDRCTKKELVQMRDGELRLVALPTLGVYIPGVQKWVEWQFRYRKVDMNVVNRAMLPEEYQYRKRLERERRKRVARRLGKSWPSRNRRPGRRLR</sequence>
<reference evidence="9 10" key="1">
    <citation type="submission" date="2018-08" db="EMBL/GenBank/DDBJ databases">
        <title>Draft genome of the lignicolous fungus Coniochaeta pulveracea.</title>
        <authorList>
            <person name="Borstlap C.J."/>
            <person name="De Witt R.N."/>
            <person name="Botha A."/>
            <person name="Volschenk H."/>
        </authorList>
    </citation>
    <scope>NUCLEOTIDE SEQUENCE [LARGE SCALE GENOMIC DNA]</scope>
    <source>
        <strain evidence="9 10">CAB683</strain>
    </source>
</reference>
<evidence type="ECO:0000256" key="3">
    <source>
        <dbReference type="ARBA" id="ARBA00022694"/>
    </source>
</evidence>
<evidence type="ECO:0000256" key="7">
    <source>
        <dbReference type="SAM" id="MobiDB-lite"/>
    </source>
</evidence>
<evidence type="ECO:0000256" key="1">
    <source>
        <dbReference type="ARBA" id="ARBA00013267"/>
    </source>
</evidence>
<name>A0A420Y7S9_9PEZI</name>
<comment type="catalytic activity">
    <reaction evidence="6">
        <text>cytidine(34) in tRNA(Ile2) + L-lysine + ATP = lysidine(34) in tRNA(Ile2) + AMP + diphosphate + H(+)</text>
        <dbReference type="Rhea" id="RHEA:43744"/>
        <dbReference type="Rhea" id="RHEA-COMP:10625"/>
        <dbReference type="Rhea" id="RHEA-COMP:10670"/>
        <dbReference type="ChEBI" id="CHEBI:15378"/>
        <dbReference type="ChEBI" id="CHEBI:30616"/>
        <dbReference type="ChEBI" id="CHEBI:32551"/>
        <dbReference type="ChEBI" id="CHEBI:33019"/>
        <dbReference type="ChEBI" id="CHEBI:82748"/>
        <dbReference type="ChEBI" id="CHEBI:83665"/>
        <dbReference type="ChEBI" id="CHEBI:456215"/>
        <dbReference type="EC" id="6.3.4.19"/>
    </reaction>
</comment>
<evidence type="ECO:0000313" key="10">
    <source>
        <dbReference type="Proteomes" id="UP000275385"/>
    </source>
</evidence>
<evidence type="ECO:0000256" key="4">
    <source>
        <dbReference type="ARBA" id="ARBA00022741"/>
    </source>
</evidence>
<proteinExistence type="inferred from homology"/>
<feature type="domain" description="tRNA(Ile)-lysidine/2-thiocytidine synthase N-terminal" evidence="8">
    <location>
        <begin position="55"/>
        <end position="204"/>
    </location>
</feature>
<dbReference type="InterPro" id="IPR014729">
    <property type="entry name" value="Rossmann-like_a/b/a_fold"/>
</dbReference>
<dbReference type="GO" id="GO:0008033">
    <property type="term" value="P:tRNA processing"/>
    <property type="evidence" value="ECO:0007669"/>
    <property type="project" value="UniProtKB-KW"/>
</dbReference>
<dbReference type="Proteomes" id="UP000275385">
    <property type="component" value="Unassembled WGS sequence"/>
</dbReference>
<dbReference type="EMBL" id="QVQW01000036">
    <property type="protein sequence ID" value="RKU43954.1"/>
    <property type="molecule type" value="Genomic_DNA"/>
</dbReference>
<dbReference type="AlphaFoldDB" id="A0A420Y7S9"/>
<dbReference type="EC" id="6.3.4.19" evidence="1"/>
<evidence type="ECO:0000256" key="5">
    <source>
        <dbReference type="ARBA" id="ARBA00022840"/>
    </source>
</evidence>
<organism evidence="9 10">
    <name type="scientific">Coniochaeta pulveracea</name>
    <dbReference type="NCBI Taxonomy" id="177199"/>
    <lineage>
        <taxon>Eukaryota</taxon>
        <taxon>Fungi</taxon>
        <taxon>Dikarya</taxon>
        <taxon>Ascomycota</taxon>
        <taxon>Pezizomycotina</taxon>
        <taxon>Sordariomycetes</taxon>
        <taxon>Sordariomycetidae</taxon>
        <taxon>Coniochaetales</taxon>
        <taxon>Coniochaetaceae</taxon>
        <taxon>Coniochaeta</taxon>
    </lineage>
</organism>
<dbReference type="GO" id="GO:0032267">
    <property type="term" value="F:tRNA(Ile)-lysidine synthase activity"/>
    <property type="evidence" value="ECO:0007669"/>
    <property type="project" value="UniProtKB-EC"/>
</dbReference>
<dbReference type="InterPro" id="IPR011063">
    <property type="entry name" value="TilS/TtcA_N"/>
</dbReference>
<dbReference type="GO" id="GO:0005524">
    <property type="term" value="F:ATP binding"/>
    <property type="evidence" value="ECO:0007669"/>
    <property type="project" value="UniProtKB-KW"/>
</dbReference>
<keyword evidence="2" id="KW-0436">Ligase</keyword>
<gene>
    <name evidence="9" type="ORF">DL546_003657</name>
</gene>
<protein>
    <recommendedName>
        <fullName evidence="1">tRNA(Ile)-lysidine synthetase</fullName>
        <ecNumber evidence="1">6.3.4.19</ecNumber>
    </recommendedName>
</protein>
<keyword evidence="3" id="KW-0819">tRNA processing</keyword>
<evidence type="ECO:0000256" key="6">
    <source>
        <dbReference type="ARBA" id="ARBA00048539"/>
    </source>
</evidence>
<feature type="region of interest" description="Disordered" evidence="7">
    <location>
        <begin position="739"/>
        <end position="758"/>
    </location>
</feature>
<accession>A0A420Y7S9</accession>
<dbReference type="Pfam" id="PF01171">
    <property type="entry name" value="ATP_bind_3"/>
    <property type="match status" value="2"/>
</dbReference>
<evidence type="ECO:0000313" key="9">
    <source>
        <dbReference type="EMBL" id="RKU43954.1"/>
    </source>
</evidence>
<keyword evidence="5" id="KW-0067">ATP-binding</keyword>
<dbReference type="InterPro" id="IPR012094">
    <property type="entry name" value="tRNA_Ile_lys_synt"/>
</dbReference>